<gene>
    <name evidence="3" type="ORF">OH143_06560</name>
</gene>
<organism evidence="3 4">
    <name type="scientific">Methanoculleus submarinus</name>
    <dbReference type="NCBI Taxonomy" id="204050"/>
    <lineage>
        <taxon>Archaea</taxon>
        <taxon>Methanobacteriati</taxon>
        <taxon>Methanobacteriota</taxon>
        <taxon>Stenosarchaea group</taxon>
        <taxon>Methanomicrobia</taxon>
        <taxon>Methanomicrobiales</taxon>
        <taxon>Methanomicrobiaceae</taxon>
        <taxon>Methanoculleus</taxon>
    </lineage>
</organism>
<reference evidence="3" key="1">
    <citation type="submission" date="2022-10" db="EMBL/GenBank/DDBJ databases">
        <title>Complete genome of Methanoculleus submarinus DSM 15122.</title>
        <authorList>
            <person name="Chen S.-C."/>
            <person name="Lai S.-J."/>
            <person name="You Y.-T."/>
        </authorList>
    </citation>
    <scope>NUCLEOTIDE SEQUENCE</scope>
    <source>
        <strain evidence="3">DSM 15122</strain>
    </source>
</reference>
<name>A0AAX3E7Z6_9EURY</name>
<feature type="transmembrane region" description="Helical" evidence="2">
    <location>
        <begin position="167"/>
        <end position="187"/>
    </location>
</feature>
<keyword evidence="2" id="KW-0472">Membrane</keyword>
<keyword evidence="2" id="KW-1133">Transmembrane helix</keyword>
<accession>A0AAX3E7Z6</accession>
<dbReference type="GeneID" id="4847360"/>
<evidence type="ECO:0000313" key="3">
    <source>
        <dbReference type="EMBL" id="UYU17376.1"/>
    </source>
</evidence>
<evidence type="ECO:0008006" key="5">
    <source>
        <dbReference type="Google" id="ProtNLM"/>
    </source>
</evidence>
<evidence type="ECO:0000256" key="2">
    <source>
        <dbReference type="SAM" id="Phobius"/>
    </source>
</evidence>
<dbReference type="EMBL" id="CP109831">
    <property type="protein sequence ID" value="UYU17376.1"/>
    <property type="molecule type" value="Genomic_DNA"/>
</dbReference>
<keyword evidence="4" id="KW-1185">Reference proteome</keyword>
<evidence type="ECO:0000256" key="1">
    <source>
        <dbReference type="SAM" id="MobiDB-lite"/>
    </source>
</evidence>
<dbReference type="KEGG" id="msum:OH143_06560"/>
<evidence type="ECO:0000313" key="4">
    <source>
        <dbReference type="Proteomes" id="UP001156196"/>
    </source>
</evidence>
<dbReference type="AlphaFoldDB" id="A0AAX3E7Z6"/>
<sequence length="190" mass="18697">MKRGMGIKGLAGIAAALVLVAWVCGTAAAQQTGIDEIRTVAANETVTVGGTTNLAPGNRLLVTVTPVGFGPTNKSAPQGTGGTSGTAVVEEGDAANTWSFEIDTTGFEPGEYTVTVDWIEGDATASTTFTVVEAAGVTPTPTGTPAATTPSTTAATTAATTSPTPTAAGSVLPAAATLAAGLAGYLVRRR</sequence>
<dbReference type="Proteomes" id="UP001156196">
    <property type="component" value="Chromosome"/>
</dbReference>
<dbReference type="RefSeq" id="WP_143706419.1">
    <property type="nucleotide sequence ID" value="NZ_CP109831.1"/>
</dbReference>
<feature type="region of interest" description="Disordered" evidence="1">
    <location>
        <begin position="136"/>
        <end position="166"/>
    </location>
</feature>
<keyword evidence="2" id="KW-0812">Transmembrane</keyword>
<proteinExistence type="predicted"/>
<protein>
    <recommendedName>
        <fullName evidence="5">PGF-CTERM protein</fullName>
    </recommendedName>
</protein>